<evidence type="ECO:0000256" key="2">
    <source>
        <dbReference type="SAM" id="Phobius"/>
    </source>
</evidence>
<keyword evidence="2" id="KW-0472">Membrane</keyword>
<keyword evidence="2" id="KW-1133">Transmembrane helix</keyword>
<proteinExistence type="predicted"/>
<comment type="caution">
    <text evidence="3">The sequence shown here is derived from an EMBL/GenBank/DDBJ whole genome shotgun (WGS) entry which is preliminary data.</text>
</comment>
<accession>A0A2S8GHR8</accession>
<reference evidence="3 4" key="1">
    <citation type="submission" date="2018-02" db="EMBL/GenBank/DDBJ databases">
        <title>Comparative genomes isolates from brazilian mangrove.</title>
        <authorList>
            <person name="Araujo J.E."/>
            <person name="Taketani R.G."/>
            <person name="Silva M.C.P."/>
            <person name="Loureco M.V."/>
            <person name="Andreote F.D."/>
        </authorList>
    </citation>
    <scope>NUCLEOTIDE SEQUENCE [LARGE SCALE GENOMIC DNA]</scope>
    <source>
        <strain evidence="3 4">Nap-Phe MGV</strain>
    </source>
</reference>
<feature type="transmembrane region" description="Helical" evidence="2">
    <location>
        <begin position="15"/>
        <end position="34"/>
    </location>
</feature>
<evidence type="ECO:0000313" key="4">
    <source>
        <dbReference type="Proteomes" id="UP000237819"/>
    </source>
</evidence>
<dbReference type="RefSeq" id="WP_105337385.1">
    <property type="nucleotide sequence ID" value="NZ_PUHZ01000021.1"/>
</dbReference>
<evidence type="ECO:0000256" key="1">
    <source>
        <dbReference type="SAM" id="MobiDB-lite"/>
    </source>
</evidence>
<evidence type="ECO:0000313" key="3">
    <source>
        <dbReference type="EMBL" id="PQO43985.1"/>
    </source>
</evidence>
<sequence>MAEQPRSARSYFRDAAILLTLAFALVYVGTFLYLSRSGMQTAEEYGWDFYYFTEPTWTEEREQTGEVLCTLYWPLIEIDARLISGLQARSVQPVRLIEDFQTGPRNFPTEIRRDDPAPDSQD</sequence>
<dbReference type="AlphaFoldDB" id="A0A2S8GHR8"/>
<gene>
    <name evidence="3" type="ORF">C5Y93_20810</name>
</gene>
<dbReference type="EMBL" id="PUHZ01000021">
    <property type="protein sequence ID" value="PQO43985.1"/>
    <property type="molecule type" value="Genomic_DNA"/>
</dbReference>
<dbReference type="OrthoDB" id="290298at2"/>
<organism evidence="3 4">
    <name type="scientific">Blastopirellula marina</name>
    <dbReference type="NCBI Taxonomy" id="124"/>
    <lineage>
        <taxon>Bacteria</taxon>
        <taxon>Pseudomonadati</taxon>
        <taxon>Planctomycetota</taxon>
        <taxon>Planctomycetia</taxon>
        <taxon>Pirellulales</taxon>
        <taxon>Pirellulaceae</taxon>
        <taxon>Blastopirellula</taxon>
    </lineage>
</organism>
<feature type="region of interest" description="Disordered" evidence="1">
    <location>
        <begin position="102"/>
        <end position="122"/>
    </location>
</feature>
<keyword evidence="2" id="KW-0812">Transmembrane</keyword>
<dbReference type="Proteomes" id="UP000237819">
    <property type="component" value="Unassembled WGS sequence"/>
</dbReference>
<protein>
    <submittedName>
        <fullName evidence="3">Uncharacterized protein</fullName>
    </submittedName>
</protein>
<name>A0A2S8GHR8_9BACT</name>